<evidence type="ECO:0000313" key="2">
    <source>
        <dbReference type="Proteomes" id="UP000236846"/>
    </source>
</evidence>
<organism evidence="1 2">
    <name type="scientific">Candidatus Brennerbacteria bacterium CG11_big_fil_rev_8_21_14_0_20_43_10</name>
    <dbReference type="NCBI Taxonomy" id="1974523"/>
    <lineage>
        <taxon>Bacteria</taxon>
        <taxon>Candidatus Brenneribacteriota</taxon>
    </lineage>
</organism>
<name>A0A2H0PXP6_9BACT</name>
<dbReference type="AlphaFoldDB" id="A0A2H0PXP6"/>
<accession>A0A2H0PXP6</accession>
<proteinExistence type="predicted"/>
<evidence type="ECO:0000313" key="1">
    <source>
        <dbReference type="EMBL" id="PIR26276.1"/>
    </source>
</evidence>
<comment type="caution">
    <text evidence="1">The sequence shown here is derived from an EMBL/GenBank/DDBJ whole genome shotgun (WGS) entry which is preliminary data.</text>
</comment>
<protein>
    <submittedName>
        <fullName evidence="1">Uncharacterized protein</fullName>
    </submittedName>
</protein>
<dbReference type="Proteomes" id="UP000236846">
    <property type="component" value="Unassembled WGS sequence"/>
</dbReference>
<dbReference type="EMBL" id="PCXE01000031">
    <property type="protein sequence ID" value="PIR26276.1"/>
    <property type="molecule type" value="Genomic_DNA"/>
</dbReference>
<sequence>MKNIIAHLSDFKAEFLKQKDEKISELVSDNRVIIFQAIVFGLYKHIMLAKIKKGGPFYGFLQPYLLQVHKGYLKRL</sequence>
<reference evidence="1 2" key="1">
    <citation type="submission" date="2017-09" db="EMBL/GenBank/DDBJ databases">
        <title>Depth-based differentiation of microbial function through sediment-hosted aquifers and enrichment of novel symbionts in the deep terrestrial subsurface.</title>
        <authorList>
            <person name="Probst A.J."/>
            <person name="Ladd B."/>
            <person name="Jarett J.K."/>
            <person name="Geller-Mcgrath D.E."/>
            <person name="Sieber C.M."/>
            <person name="Emerson J.B."/>
            <person name="Anantharaman K."/>
            <person name="Thomas B.C."/>
            <person name="Malmstrom R."/>
            <person name="Stieglmeier M."/>
            <person name="Klingl A."/>
            <person name="Woyke T."/>
            <person name="Ryan C.M."/>
            <person name="Banfield J.F."/>
        </authorList>
    </citation>
    <scope>NUCLEOTIDE SEQUENCE [LARGE SCALE GENOMIC DNA]</scope>
    <source>
        <strain evidence="1">CG11_big_fil_rev_8_21_14_0_20_43_10</strain>
    </source>
</reference>
<gene>
    <name evidence="1" type="ORF">COV41_01880</name>
</gene>